<dbReference type="InterPro" id="IPR024607">
    <property type="entry name" value="Sulfatase_CS"/>
</dbReference>
<keyword evidence="7" id="KW-0325">Glycoprotein</keyword>
<dbReference type="SUPFAM" id="SSF53649">
    <property type="entry name" value="Alkaline phosphatase-like"/>
    <property type="match status" value="1"/>
</dbReference>
<protein>
    <submittedName>
        <fullName evidence="10">Arylsulfatase</fullName>
    </submittedName>
</protein>
<organism evidence="10 11">
    <name type="scientific">Pontiella sulfatireligans</name>
    <dbReference type="NCBI Taxonomy" id="2750658"/>
    <lineage>
        <taxon>Bacteria</taxon>
        <taxon>Pseudomonadati</taxon>
        <taxon>Kiritimatiellota</taxon>
        <taxon>Kiritimatiellia</taxon>
        <taxon>Kiritimatiellales</taxon>
        <taxon>Pontiellaceae</taxon>
        <taxon>Pontiella</taxon>
    </lineage>
</organism>
<keyword evidence="5" id="KW-0378">Hydrolase</keyword>
<dbReference type="RefSeq" id="WP_136060402.1">
    <property type="nucleotide sequence ID" value="NZ_CAAHFH010000001.1"/>
</dbReference>
<dbReference type="PROSITE" id="PS00149">
    <property type="entry name" value="SULFATASE_2"/>
    <property type="match status" value="1"/>
</dbReference>
<dbReference type="GO" id="GO:0004065">
    <property type="term" value="F:arylsulfatase activity"/>
    <property type="evidence" value="ECO:0007669"/>
    <property type="project" value="TreeGrafter"/>
</dbReference>
<dbReference type="PANTHER" id="PTHR42693:SF53">
    <property type="entry name" value="ENDO-4-O-SULFATASE"/>
    <property type="match status" value="1"/>
</dbReference>
<dbReference type="Gene3D" id="3.30.1120.10">
    <property type="match status" value="1"/>
</dbReference>
<proteinExistence type="inferred from homology"/>
<dbReference type="PANTHER" id="PTHR42693">
    <property type="entry name" value="ARYLSULFATASE FAMILY MEMBER"/>
    <property type="match status" value="1"/>
</dbReference>
<keyword evidence="3" id="KW-0479">Metal-binding</keyword>
<accession>A0A6C2UGB9</accession>
<dbReference type="FunFam" id="3.40.720.10:FF:000023">
    <property type="entry name" value="Arylsulfatase A"/>
    <property type="match status" value="1"/>
</dbReference>
<feature type="domain" description="Sulfatase N-terminal" evidence="9">
    <location>
        <begin position="26"/>
        <end position="368"/>
    </location>
</feature>
<comment type="similarity">
    <text evidence="2">Belongs to the sulfatase family.</text>
</comment>
<evidence type="ECO:0000313" key="10">
    <source>
        <dbReference type="EMBL" id="VGO18959.1"/>
    </source>
</evidence>
<dbReference type="Proteomes" id="UP000346198">
    <property type="component" value="Unassembled WGS sequence"/>
</dbReference>
<keyword evidence="6" id="KW-0106">Calcium</keyword>
<evidence type="ECO:0000256" key="6">
    <source>
        <dbReference type="ARBA" id="ARBA00022837"/>
    </source>
</evidence>
<dbReference type="GO" id="GO:0046872">
    <property type="term" value="F:metal ion binding"/>
    <property type="evidence" value="ECO:0007669"/>
    <property type="project" value="UniProtKB-KW"/>
</dbReference>
<keyword evidence="11" id="KW-1185">Reference proteome</keyword>
<keyword evidence="4 8" id="KW-0732">Signal</keyword>
<evidence type="ECO:0000313" key="11">
    <source>
        <dbReference type="Proteomes" id="UP000346198"/>
    </source>
</evidence>
<sequence>MKTLPSSLIFVSCLACCGFAAPAGKPNIIVIFTDDQGYGDLSSYGAEGFVTAEIDRMAAEGMRFTEFYAAHSVCTPSRAGLLTGRYAARWGNRGSVFWPYSSDGMPPSEVTLAEMLKAQGYATAAIGKWHLGHLPEYLPTAQGFDAYLGLPYSNDMCHDGGMPLADNVKFLGGMTLEDYKAYQPQGKHWKVAQKEGRAFKHMPPLVLNNEVIEWPADQSQLTRRYTERAIQWIDTNKEQPFFIYLAHSMPHTPLAASEPFKGKTERGLYGDVMTEIDWSVGQILQALRERGLEEKTLVIFTSDNGPWLQRGDDGGSAGPLRAGKRSSYEGGHRVPGVFWWQGHIPSGVVSDYNATALDLFPTLAKVTGSELPTDRKLDGMDISQVLLGAEDQQALRKNFIYMNGQAIRVGDWKYRFADKYGSGVEVPNGEVNVKVEQLFNLKKDIGEQNNVIDQYPEKAQELKKQLEQHWKDVEKDR</sequence>
<evidence type="ECO:0000256" key="2">
    <source>
        <dbReference type="ARBA" id="ARBA00008779"/>
    </source>
</evidence>
<evidence type="ECO:0000256" key="1">
    <source>
        <dbReference type="ARBA" id="ARBA00001913"/>
    </source>
</evidence>
<dbReference type="EMBL" id="CAAHFH010000001">
    <property type="protein sequence ID" value="VGO18959.1"/>
    <property type="molecule type" value="Genomic_DNA"/>
</dbReference>
<gene>
    <name evidence="10" type="primary">atsA_111</name>
    <name evidence="10" type="ORF">SCARR_01013</name>
</gene>
<evidence type="ECO:0000256" key="3">
    <source>
        <dbReference type="ARBA" id="ARBA00022723"/>
    </source>
</evidence>
<name>A0A6C2UGB9_9BACT</name>
<dbReference type="AlphaFoldDB" id="A0A6C2UGB9"/>
<evidence type="ECO:0000256" key="4">
    <source>
        <dbReference type="ARBA" id="ARBA00022729"/>
    </source>
</evidence>
<evidence type="ECO:0000256" key="8">
    <source>
        <dbReference type="SAM" id="SignalP"/>
    </source>
</evidence>
<dbReference type="PROSITE" id="PS00523">
    <property type="entry name" value="SULFATASE_1"/>
    <property type="match status" value="1"/>
</dbReference>
<comment type="cofactor">
    <cofactor evidence="1">
        <name>Ca(2+)</name>
        <dbReference type="ChEBI" id="CHEBI:29108"/>
    </cofactor>
</comment>
<reference evidence="10 11" key="1">
    <citation type="submission" date="2019-04" db="EMBL/GenBank/DDBJ databases">
        <authorList>
            <person name="Van Vliet M D."/>
        </authorList>
    </citation>
    <scope>NUCLEOTIDE SEQUENCE [LARGE SCALE GENOMIC DNA]</scope>
    <source>
        <strain evidence="10 11">F21</strain>
    </source>
</reference>
<evidence type="ECO:0000256" key="5">
    <source>
        <dbReference type="ARBA" id="ARBA00022801"/>
    </source>
</evidence>
<evidence type="ECO:0000259" key="9">
    <source>
        <dbReference type="Pfam" id="PF00884"/>
    </source>
</evidence>
<feature type="signal peptide" evidence="8">
    <location>
        <begin position="1"/>
        <end position="20"/>
    </location>
</feature>
<dbReference type="InterPro" id="IPR017850">
    <property type="entry name" value="Alkaline_phosphatase_core_sf"/>
</dbReference>
<feature type="chain" id="PRO_5028876656" evidence="8">
    <location>
        <begin position="21"/>
        <end position="477"/>
    </location>
</feature>
<dbReference type="CDD" id="cd16026">
    <property type="entry name" value="GALNS_like"/>
    <property type="match status" value="1"/>
</dbReference>
<dbReference type="Pfam" id="PF00884">
    <property type="entry name" value="Sulfatase"/>
    <property type="match status" value="1"/>
</dbReference>
<dbReference type="InterPro" id="IPR050738">
    <property type="entry name" value="Sulfatase"/>
</dbReference>
<dbReference type="Gene3D" id="3.40.720.10">
    <property type="entry name" value="Alkaline Phosphatase, subunit A"/>
    <property type="match status" value="1"/>
</dbReference>
<evidence type="ECO:0000256" key="7">
    <source>
        <dbReference type="ARBA" id="ARBA00023180"/>
    </source>
</evidence>
<dbReference type="InterPro" id="IPR000917">
    <property type="entry name" value="Sulfatase_N"/>
</dbReference>